<protein>
    <recommendedName>
        <fullName evidence="2">DNA-3-methyladenine glycosylase II</fullName>
        <ecNumber evidence="2">3.2.2.21</ecNumber>
    </recommendedName>
</protein>
<dbReference type="CDD" id="cd00056">
    <property type="entry name" value="ENDO3c"/>
    <property type="match status" value="1"/>
</dbReference>
<dbReference type="SUPFAM" id="SSF48150">
    <property type="entry name" value="DNA-glycosylase"/>
    <property type="match status" value="1"/>
</dbReference>
<comment type="catalytic activity">
    <reaction evidence="1">
        <text>Hydrolysis of alkylated DNA, releasing 3-methyladenine, 3-methylguanine, 7-methylguanine and 7-methyladenine.</text>
        <dbReference type="EC" id="3.2.2.21"/>
    </reaction>
</comment>
<keyword evidence="4" id="KW-0234">DNA repair</keyword>
<dbReference type="Gene3D" id="1.10.1670.40">
    <property type="match status" value="1"/>
</dbReference>
<dbReference type="PANTHER" id="PTHR43003">
    <property type="entry name" value="DNA-3-METHYLADENINE GLYCOSYLASE"/>
    <property type="match status" value="1"/>
</dbReference>
<dbReference type="PANTHER" id="PTHR43003:SF5">
    <property type="entry name" value="DNA-3-METHYLADENINE GLYCOSYLASE"/>
    <property type="match status" value="1"/>
</dbReference>
<dbReference type="RefSeq" id="WP_028528091.1">
    <property type="nucleotide sequence ID" value="NZ_CABLBR010000007.1"/>
</dbReference>
<keyword evidence="7" id="KW-1185">Reference proteome</keyword>
<gene>
    <name evidence="6" type="ORF">NQ502_02005</name>
</gene>
<evidence type="ECO:0000256" key="2">
    <source>
        <dbReference type="ARBA" id="ARBA00012000"/>
    </source>
</evidence>
<organism evidence="6 7">
    <name type="scientific">Ruminococcus gauvreauii</name>
    <dbReference type="NCBI Taxonomy" id="438033"/>
    <lineage>
        <taxon>Bacteria</taxon>
        <taxon>Bacillati</taxon>
        <taxon>Bacillota</taxon>
        <taxon>Clostridia</taxon>
        <taxon>Eubacteriales</taxon>
        <taxon>Oscillospiraceae</taxon>
        <taxon>Ruminococcus</taxon>
    </lineage>
</organism>
<evidence type="ECO:0000256" key="4">
    <source>
        <dbReference type="ARBA" id="ARBA00023204"/>
    </source>
</evidence>
<dbReference type="EC" id="3.2.2.21" evidence="2"/>
<feature type="domain" description="HhH-GPD" evidence="5">
    <location>
        <begin position="51"/>
        <end position="200"/>
    </location>
</feature>
<dbReference type="InterPro" id="IPR051912">
    <property type="entry name" value="Alkylbase_DNA_Glycosylase/TA"/>
</dbReference>
<evidence type="ECO:0000313" key="6">
    <source>
        <dbReference type="EMBL" id="UWP59859.1"/>
    </source>
</evidence>
<dbReference type="SMART" id="SM00478">
    <property type="entry name" value="ENDO3c"/>
    <property type="match status" value="1"/>
</dbReference>
<dbReference type="InterPro" id="IPR011257">
    <property type="entry name" value="DNA_glycosylase"/>
</dbReference>
<keyword evidence="3" id="KW-0227">DNA damage</keyword>
<evidence type="ECO:0000256" key="1">
    <source>
        <dbReference type="ARBA" id="ARBA00000086"/>
    </source>
</evidence>
<dbReference type="InterPro" id="IPR003265">
    <property type="entry name" value="HhH-GPD_domain"/>
</dbReference>
<dbReference type="Pfam" id="PF00730">
    <property type="entry name" value="HhH-GPD"/>
    <property type="match status" value="1"/>
</dbReference>
<dbReference type="EMBL" id="CP102290">
    <property type="protein sequence ID" value="UWP59859.1"/>
    <property type="molecule type" value="Genomic_DNA"/>
</dbReference>
<evidence type="ECO:0000313" key="7">
    <source>
        <dbReference type="Proteomes" id="UP001060164"/>
    </source>
</evidence>
<proteinExistence type="predicted"/>
<dbReference type="Proteomes" id="UP001060164">
    <property type="component" value="Chromosome"/>
</dbReference>
<dbReference type="Gene3D" id="1.10.340.30">
    <property type="entry name" value="Hypothetical protein, domain 2"/>
    <property type="match status" value="1"/>
</dbReference>
<sequence>MGELIALNRQTPAIQYLAKKDSSLCRLIDLIGEIKYQPFEDGYSFLVSTIIGQMLSNKVADVLFQRVIDMCGGVSPEIMCNIDAEQLRKIGISYRKSNTISELTQAVISRDLDLYKLSSLPDEAVIRALTSIKGIGMWTAKMYLIFVLDRPDILPFEDGAFLQSYCWLYHTQECSPKDVKERCRIWSPYSSYAARFLYKALDNGLTKKS</sequence>
<accession>A0ABY5VH01</accession>
<name>A0ABY5VH01_9FIRM</name>
<reference evidence="6" key="1">
    <citation type="journal article" date="2022" name="Cell">
        <title>Design, construction, and in vivo augmentation of a complex gut microbiome.</title>
        <authorList>
            <person name="Cheng A.G."/>
            <person name="Ho P.Y."/>
            <person name="Aranda-Diaz A."/>
            <person name="Jain S."/>
            <person name="Yu F.B."/>
            <person name="Meng X."/>
            <person name="Wang M."/>
            <person name="Iakiviak M."/>
            <person name="Nagashima K."/>
            <person name="Zhao A."/>
            <person name="Murugkar P."/>
            <person name="Patil A."/>
            <person name="Atabakhsh K."/>
            <person name="Weakley A."/>
            <person name="Yan J."/>
            <person name="Brumbaugh A.R."/>
            <person name="Higginbottom S."/>
            <person name="Dimas A."/>
            <person name="Shiver A.L."/>
            <person name="Deutschbauer A."/>
            <person name="Neff N."/>
            <person name="Sonnenburg J.L."/>
            <person name="Huang K.C."/>
            <person name="Fischbach M.A."/>
        </authorList>
    </citation>
    <scope>NUCLEOTIDE SEQUENCE</scope>
    <source>
        <strain evidence="6">DSM 19829</strain>
    </source>
</reference>
<evidence type="ECO:0000259" key="5">
    <source>
        <dbReference type="SMART" id="SM00478"/>
    </source>
</evidence>
<evidence type="ECO:0000256" key="3">
    <source>
        <dbReference type="ARBA" id="ARBA00022763"/>
    </source>
</evidence>